<evidence type="ECO:0000313" key="3">
    <source>
        <dbReference type="RefSeq" id="XP_033457197.1"/>
    </source>
</evidence>
<gene>
    <name evidence="3" type="ORF">K489DRAFT_48152</name>
</gene>
<reference evidence="3" key="3">
    <citation type="submission" date="2025-08" db="UniProtKB">
        <authorList>
            <consortium name="RefSeq"/>
        </authorList>
    </citation>
    <scope>IDENTIFICATION</scope>
    <source>
        <strain evidence="3">CBS 342.82</strain>
    </source>
</reference>
<feature type="region of interest" description="Disordered" evidence="1">
    <location>
        <begin position="448"/>
        <end position="482"/>
    </location>
</feature>
<evidence type="ECO:0000313" key="2">
    <source>
        <dbReference type="Proteomes" id="UP000504637"/>
    </source>
</evidence>
<reference evidence="3" key="2">
    <citation type="submission" date="2020-04" db="EMBL/GenBank/DDBJ databases">
        <authorList>
            <consortium name="NCBI Genome Project"/>
        </authorList>
    </citation>
    <scope>NUCLEOTIDE SEQUENCE</scope>
    <source>
        <strain evidence="3">CBS 342.82</strain>
    </source>
</reference>
<dbReference type="Proteomes" id="UP000504637">
    <property type="component" value="Unplaced"/>
</dbReference>
<dbReference type="GeneID" id="54366461"/>
<feature type="compositionally biased region" description="Polar residues" evidence="1">
    <location>
        <begin position="144"/>
        <end position="169"/>
    </location>
</feature>
<dbReference type="AlphaFoldDB" id="A0A6J3LWM1"/>
<feature type="compositionally biased region" description="Polar residues" evidence="1">
    <location>
        <begin position="91"/>
        <end position="112"/>
    </location>
</feature>
<protein>
    <submittedName>
        <fullName evidence="3">Uncharacterized protein</fullName>
    </submittedName>
</protein>
<evidence type="ECO:0000256" key="1">
    <source>
        <dbReference type="SAM" id="MobiDB-lite"/>
    </source>
</evidence>
<dbReference type="RefSeq" id="XP_033457197.1">
    <property type="nucleotide sequence ID" value="XM_033608661.1"/>
</dbReference>
<name>A0A6J3LWM1_9PEZI</name>
<keyword evidence="2" id="KW-1185">Reference proteome</keyword>
<proteinExistence type="predicted"/>
<accession>A0A6J3LWM1</accession>
<reference evidence="3" key="1">
    <citation type="submission" date="2020-01" db="EMBL/GenBank/DDBJ databases">
        <authorList>
            <consortium name="DOE Joint Genome Institute"/>
            <person name="Haridas S."/>
            <person name="Albert R."/>
            <person name="Binder M."/>
            <person name="Bloem J."/>
            <person name="Labutti K."/>
            <person name="Salamov A."/>
            <person name="Andreopoulos B."/>
            <person name="Baker S.E."/>
            <person name="Barry K."/>
            <person name="Bills G."/>
            <person name="Bluhm B.H."/>
            <person name="Cannon C."/>
            <person name="Castanera R."/>
            <person name="Culley D.E."/>
            <person name="Daum C."/>
            <person name="Ezra D."/>
            <person name="Gonzalez J.B."/>
            <person name="Henrissat B."/>
            <person name="Kuo A."/>
            <person name="Liang C."/>
            <person name="Lipzen A."/>
            <person name="Lutzoni F."/>
            <person name="Magnuson J."/>
            <person name="Mondo S."/>
            <person name="Nolan M."/>
            <person name="Ohm R."/>
            <person name="Pangilinan J."/>
            <person name="Park H.-J."/>
            <person name="Ramirez L."/>
            <person name="Alfaro M."/>
            <person name="Sun H."/>
            <person name="Tritt A."/>
            <person name="Yoshinaga Y."/>
            <person name="Zwiers L.-H."/>
            <person name="Turgeon B.G."/>
            <person name="Goodwin S.B."/>
            <person name="Spatafora J.W."/>
            <person name="Crous P.W."/>
            <person name="Grigoriev I.V."/>
        </authorList>
    </citation>
    <scope>NUCLEOTIDE SEQUENCE</scope>
    <source>
        <strain evidence="3">CBS 342.82</strain>
    </source>
</reference>
<sequence length="497" mass="53897">MYLMQALTPITIIVAGEEKAIRIPEDQLDGQSHRRNKTPTAQVVAAPFSHHRGNDNIYQGLQRVGHPQRPAGERAGSPSRHGKVKWVRDQLVNSSQSTLPQSPQGVTMSNAAPTPRPKDRSIQRPAANMTAFESDSNRGRLVDQQRSPMSVPTSQVIQRQGSSICSRSGSTFDSIRASLGLSSSTGPDLPIDNHGLRAREILQKARDLSPEQQADLREKNDKQSTSLRMASKALKSAKSPTPFTVLYYRTASDLEKKLFAAAKEMLAENVEPIATHTTTALKDTQNISNQRRDSAYDEEKLNASNYHAASLKDAPNSPDQNGAHDEHSSTAGNDYITSSTITRSGPASGTESVEMTPQGSTGIFKQTTQGSLTAIISSVGAVCKAWHWQISLPVNIDVKMTALEPGYDTYDLLQKVHQTLEEMTAITDRSDLASDGLIDSTAVHVARRDESSPRRMPGNLGSGSCGEQAAKPLASESDGEVMSTAQDVADWLREGIF</sequence>
<feature type="region of interest" description="Disordered" evidence="1">
    <location>
        <begin position="310"/>
        <end position="364"/>
    </location>
</feature>
<feature type="region of interest" description="Disordered" evidence="1">
    <location>
        <begin position="64"/>
        <end position="169"/>
    </location>
</feature>
<organism evidence="3">
    <name type="scientific">Dissoconium aciculare CBS 342.82</name>
    <dbReference type="NCBI Taxonomy" id="1314786"/>
    <lineage>
        <taxon>Eukaryota</taxon>
        <taxon>Fungi</taxon>
        <taxon>Dikarya</taxon>
        <taxon>Ascomycota</taxon>
        <taxon>Pezizomycotina</taxon>
        <taxon>Dothideomycetes</taxon>
        <taxon>Dothideomycetidae</taxon>
        <taxon>Mycosphaerellales</taxon>
        <taxon>Dissoconiaceae</taxon>
        <taxon>Dissoconium</taxon>
    </lineage>
</organism>
<feature type="compositionally biased region" description="Polar residues" evidence="1">
    <location>
        <begin position="329"/>
        <end position="364"/>
    </location>
</feature>